<dbReference type="EMBL" id="JADNYJ010000025">
    <property type="protein sequence ID" value="KAF8904671.1"/>
    <property type="molecule type" value="Genomic_DNA"/>
</dbReference>
<proteinExistence type="predicted"/>
<evidence type="ECO:0000313" key="1">
    <source>
        <dbReference type="EMBL" id="KAF8904671.1"/>
    </source>
</evidence>
<accession>A0A9P5NUM4</accession>
<sequence>MKSKIHIPGSSLRRCVHSGGIPHSLQRPCGRISTSARRCTTRKRSATCFPIERGLHL</sequence>
<gene>
    <name evidence="1" type="ORF">CPB84DRAFT_1772529</name>
</gene>
<keyword evidence="2" id="KW-1185">Reference proteome</keyword>
<organism evidence="1 2">
    <name type="scientific">Gymnopilus junonius</name>
    <name type="common">Spectacular rustgill mushroom</name>
    <name type="synonym">Gymnopilus spectabilis subsp. junonius</name>
    <dbReference type="NCBI Taxonomy" id="109634"/>
    <lineage>
        <taxon>Eukaryota</taxon>
        <taxon>Fungi</taxon>
        <taxon>Dikarya</taxon>
        <taxon>Basidiomycota</taxon>
        <taxon>Agaricomycotina</taxon>
        <taxon>Agaricomycetes</taxon>
        <taxon>Agaricomycetidae</taxon>
        <taxon>Agaricales</taxon>
        <taxon>Agaricineae</taxon>
        <taxon>Hymenogastraceae</taxon>
        <taxon>Gymnopilus</taxon>
    </lineage>
</organism>
<reference evidence="1" key="1">
    <citation type="submission" date="2020-11" db="EMBL/GenBank/DDBJ databases">
        <authorList>
            <consortium name="DOE Joint Genome Institute"/>
            <person name="Ahrendt S."/>
            <person name="Riley R."/>
            <person name="Andreopoulos W."/>
            <person name="LaButti K."/>
            <person name="Pangilinan J."/>
            <person name="Ruiz-duenas F.J."/>
            <person name="Barrasa J.M."/>
            <person name="Sanchez-Garcia M."/>
            <person name="Camarero S."/>
            <person name="Miyauchi S."/>
            <person name="Serrano A."/>
            <person name="Linde D."/>
            <person name="Babiker R."/>
            <person name="Drula E."/>
            <person name="Ayuso-Fernandez I."/>
            <person name="Pacheco R."/>
            <person name="Padilla G."/>
            <person name="Ferreira P."/>
            <person name="Barriuso J."/>
            <person name="Kellner H."/>
            <person name="Castanera R."/>
            <person name="Alfaro M."/>
            <person name="Ramirez L."/>
            <person name="Pisabarro A.G."/>
            <person name="Kuo A."/>
            <person name="Tritt A."/>
            <person name="Lipzen A."/>
            <person name="He G."/>
            <person name="Yan M."/>
            <person name="Ng V."/>
            <person name="Cullen D."/>
            <person name="Martin F."/>
            <person name="Rosso M.-N."/>
            <person name="Henrissat B."/>
            <person name="Hibbett D."/>
            <person name="Martinez A.T."/>
            <person name="Grigoriev I.V."/>
        </authorList>
    </citation>
    <scope>NUCLEOTIDE SEQUENCE</scope>
    <source>
        <strain evidence="1">AH 44721</strain>
    </source>
</reference>
<evidence type="ECO:0000313" key="2">
    <source>
        <dbReference type="Proteomes" id="UP000724874"/>
    </source>
</evidence>
<protein>
    <submittedName>
        <fullName evidence="1">Uncharacterized protein</fullName>
    </submittedName>
</protein>
<name>A0A9P5NUM4_GYMJU</name>
<dbReference type="Proteomes" id="UP000724874">
    <property type="component" value="Unassembled WGS sequence"/>
</dbReference>
<dbReference type="AlphaFoldDB" id="A0A9P5NUM4"/>
<comment type="caution">
    <text evidence="1">The sequence shown here is derived from an EMBL/GenBank/DDBJ whole genome shotgun (WGS) entry which is preliminary data.</text>
</comment>